<gene>
    <name evidence="1" type="ORF">GA0061102_10037</name>
</gene>
<evidence type="ECO:0000313" key="1">
    <source>
        <dbReference type="EMBL" id="SCB13331.1"/>
    </source>
</evidence>
<accession>A0A1C3UCX3</accession>
<sequence>MRPVFDGGNLSHFFAGSIYLCNKPAVEGKIGRSFNDDHRPIATFRTKRSQNFSHSPFYLSRTRVSLGGRITKGCTRSAAPRLAVDGEGVAIGKSFQRMEVALKNTIRRMGKAVAAAYFEHLP</sequence>
<dbReference type="RefSeq" id="WP_139115023.1">
    <property type="nucleotide sequence ID" value="NZ_FMAH01000003.1"/>
</dbReference>
<proteinExistence type="predicted"/>
<protein>
    <submittedName>
        <fullName evidence="1">Uncharacterized protein</fullName>
    </submittedName>
</protein>
<dbReference type="Proteomes" id="UP000199435">
    <property type="component" value="Unassembled WGS sequence"/>
</dbReference>
<evidence type="ECO:0000313" key="2">
    <source>
        <dbReference type="Proteomes" id="UP000199435"/>
    </source>
</evidence>
<dbReference type="AlphaFoldDB" id="A0A1C3UCX3"/>
<name>A0A1C3UCX3_9HYPH</name>
<reference evidence="2" key="1">
    <citation type="submission" date="2016-08" db="EMBL/GenBank/DDBJ databases">
        <authorList>
            <person name="Varghese N."/>
            <person name="Submissions Spin"/>
        </authorList>
    </citation>
    <scope>NUCLEOTIDE SEQUENCE [LARGE SCALE GENOMIC DNA]</scope>
    <source>
        <strain evidence="2">HAMBI 2971</strain>
    </source>
</reference>
<organism evidence="1 2">
    <name type="scientific">Rhizobium miluonense</name>
    <dbReference type="NCBI Taxonomy" id="411945"/>
    <lineage>
        <taxon>Bacteria</taxon>
        <taxon>Pseudomonadati</taxon>
        <taxon>Pseudomonadota</taxon>
        <taxon>Alphaproteobacteria</taxon>
        <taxon>Hyphomicrobiales</taxon>
        <taxon>Rhizobiaceae</taxon>
        <taxon>Rhizobium/Agrobacterium group</taxon>
        <taxon>Rhizobium</taxon>
    </lineage>
</organism>
<keyword evidence="2" id="KW-1185">Reference proteome</keyword>
<dbReference type="EMBL" id="FMAH01000003">
    <property type="protein sequence ID" value="SCB13331.1"/>
    <property type="molecule type" value="Genomic_DNA"/>
</dbReference>